<comment type="similarity">
    <text evidence="1">Belongs to the LDH2/MDH2 oxidoreductase family.</text>
</comment>
<keyword evidence="2" id="KW-0560">Oxidoreductase</keyword>
<comment type="caution">
    <text evidence="3">The sequence shown here is derived from an EMBL/GenBank/DDBJ whole genome shotgun (WGS) entry which is preliminary data.</text>
</comment>
<dbReference type="PANTHER" id="PTHR11091">
    <property type="entry name" value="OXIDOREDUCTASE-RELATED"/>
    <property type="match status" value="1"/>
</dbReference>
<dbReference type="EMBL" id="VBAO01000088">
    <property type="protein sequence ID" value="TMI83154.1"/>
    <property type="molecule type" value="Genomic_DNA"/>
</dbReference>
<sequence>MRVFPFGYLQHVYEALAKKFGATSEEAPIFARCFVTADLQGKETQGMALFPLVYHLLRDGAARFGAPIRIVREGSAYAIVDGGHGLGQIVATQAMEIAIQKAHQSGVGAVWARNTNDIGMVANYSMQALEHDDVGIAMTNGVAFVAPWGGRDQIFSTNPFSVAIPAGEERPILIDTSASGLSHGKVIMAARDHVPLAAPLLVDEAGRFVTDPVPFIVNALDRESPQRGAILPLGHKGFTWVLLVDVLTGIMSGMTASKDVPEHPTKDNPATLGQFLMAINVSALMPIGQFKAKIDDLIRSVKQSQPAEGFTEILLPGERAQREAERRRRDGISVRDEEWGNVVAIAKEHGVDLRALPGAPSLP</sequence>
<evidence type="ECO:0000313" key="3">
    <source>
        <dbReference type="EMBL" id="TMI83154.1"/>
    </source>
</evidence>
<dbReference type="GO" id="GO:0016491">
    <property type="term" value="F:oxidoreductase activity"/>
    <property type="evidence" value="ECO:0007669"/>
    <property type="project" value="UniProtKB-KW"/>
</dbReference>
<dbReference type="Pfam" id="PF02615">
    <property type="entry name" value="Ldh_2"/>
    <property type="match status" value="1"/>
</dbReference>
<dbReference type="InterPro" id="IPR043143">
    <property type="entry name" value="Mal/L-sulf/L-lact_DH-like_NADP"/>
</dbReference>
<evidence type="ECO:0000256" key="1">
    <source>
        <dbReference type="ARBA" id="ARBA00006056"/>
    </source>
</evidence>
<dbReference type="InterPro" id="IPR043144">
    <property type="entry name" value="Mal/L-sulf/L-lact_DH-like_ah"/>
</dbReference>
<dbReference type="InterPro" id="IPR036111">
    <property type="entry name" value="Mal/L-sulfo/L-lacto_DH-like_sf"/>
</dbReference>
<name>A0A537JI17_9BACT</name>
<dbReference type="SUPFAM" id="SSF89733">
    <property type="entry name" value="L-sulfolactate dehydrogenase-like"/>
    <property type="match status" value="1"/>
</dbReference>
<proteinExistence type="inferred from homology"/>
<protein>
    <submittedName>
        <fullName evidence="3">Ldh family oxidoreductase</fullName>
    </submittedName>
</protein>
<dbReference type="AlphaFoldDB" id="A0A537JI17"/>
<gene>
    <name evidence="3" type="ORF">E6H04_03480</name>
</gene>
<dbReference type="Gene3D" id="1.10.1530.10">
    <property type="match status" value="1"/>
</dbReference>
<dbReference type="InterPro" id="IPR003767">
    <property type="entry name" value="Malate/L-lactate_DH-like"/>
</dbReference>
<dbReference type="Proteomes" id="UP000320048">
    <property type="component" value="Unassembled WGS sequence"/>
</dbReference>
<organism evidence="3 4">
    <name type="scientific">Candidatus Segetimicrobium genomatis</name>
    <dbReference type="NCBI Taxonomy" id="2569760"/>
    <lineage>
        <taxon>Bacteria</taxon>
        <taxon>Bacillati</taxon>
        <taxon>Candidatus Sysuimicrobiota</taxon>
        <taxon>Candidatus Sysuimicrobiia</taxon>
        <taxon>Candidatus Sysuimicrobiales</taxon>
        <taxon>Candidatus Segetimicrobiaceae</taxon>
        <taxon>Candidatus Segetimicrobium</taxon>
    </lineage>
</organism>
<dbReference type="Gene3D" id="3.30.1370.60">
    <property type="entry name" value="Hypothetical oxidoreductase yiak, domain 2"/>
    <property type="match status" value="1"/>
</dbReference>
<dbReference type="PANTHER" id="PTHR11091:SF0">
    <property type="entry name" value="MALATE DEHYDROGENASE"/>
    <property type="match status" value="1"/>
</dbReference>
<accession>A0A537JI17</accession>
<reference evidence="3 4" key="1">
    <citation type="journal article" date="2019" name="Nat. Microbiol.">
        <title>Mediterranean grassland soil C-N compound turnover is dependent on rainfall and depth, and is mediated by genomically divergent microorganisms.</title>
        <authorList>
            <person name="Diamond S."/>
            <person name="Andeer P.F."/>
            <person name="Li Z."/>
            <person name="Crits-Christoph A."/>
            <person name="Burstein D."/>
            <person name="Anantharaman K."/>
            <person name="Lane K.R."/>
            <person name="Thomas B.C."/>
            <person name="Pan C."/>
            <person name="Northen T.R."/>
            <person name="Banfield J.F."/>
        </authorList>
    </citation>
    <scope>NUCLEOTIDE SEQUENCE [LARGE SCALE GENOMIC DNA]</scope>
    <source>
        <strain evidence="3">NP_7</strain>
    </source>
</reference>
<evidence type="ECO:0000256" key="2">
    <source>
        <dbReference type="ARBA" id="ARBA00023002"/>
    </source>
</evidence>
<evidence type="ECO:0000313" key="4">
    <source>
        <dbReference type="Proteomes" id="UP000320048"/>
    </source>
</evidence>